<gene>
    <name evidence="1" type="ORF">BCM02_111119</name>
</gene>
<proteinExistence type="predicted"/>
<evidence type="ECO:0000313" key="2">
    <source>
        <dbReference type="Proteomes" id="UP000323257"/>
    </source>
</evidence>
<dbReference type="EMBL" id="VNHS01000011">
    <property type="protein sequence ID" value="TYP70613.1"/>
    <property type="molecule type" value="Genomic_DNA"/>
</dbReference>
<dbReference type="AlphaFoldDB" id="A0A5S5BY86"/>
<dbReference type="RefSeq" id="WP_148932177.1">
    <property type="nucleotide sequence ID" value="NZ_VNHS01000011.1"/>
</dbReference>
<organism evidence="1 2">
    <name type="scientific">Paenibacillus methanolicus</name>
    <dbReference type="NCBI Taxonomy" id="582686"/>
    <lineage>
        <taxon>Bacteria</taxon>
        <taxon>Bacillati</taxon>
        <taxon>Bacillota</taxon>
        <taxon>Bacilli</taxon>
        <taxon>Bacillales</taxon>
        <taxon>Paenibacillaceae</taxon>
        <taxon>Paenibacillus</taxon>
    </lineage>
</organism>
<protein>
    <recommendedName>
        <fullName evidence="3">Petrobactin biosynthesis protein AsbE</fullName>
    </recommendedName>
</protein>
<comment type="caution">
    <text evidence="1">The sequence shown here is derived from an EMBL/GenBank/DDBJ whole genome shotgun (WGS) entry which is preliminary data.</text>
</comment>
<keyword evidence="2" id="KW-1185">Reference proteome</keyword>
<accession>A0A5S5BY86</accession>
<sequence>MIKVHCLVSCLCEIVKRRGKIDQPPQGLSVDHRPYYFGVWDSAFDVTEQGAITYYSARTSHDHFIDWYRKFFGVAITEWYDYDRPKADNLATFTELVDNSGPHQHVIVQIDMSLMPERENKFAQKPFPHFLMIYKTDNPDEWFMFDPDFRWEGVMPRARVMEAFAGNADGGGYLVDSSRIQQPTPQIIAALYEETMRKDANELTARLRDIVISMAEGAGGRDISMLLPAVKQLNIIVIRKYSYDYALMFFRDQLGLSEENYEAWCQQIRDLIQVFNSLQYLAVKCSMTGNREHLTQIMAYLDQADAIEFEIKAEIDRQYRLWKTTVLRPAEEAGTR</sequence>
<dbReference type="Proteomes" id="UP000323257">
    <property type="component" value="Unassembled WGS sequence"/>
</dbReference>
<dbReference type="OrthoDB" id="177586at2"/>
<name>A0A5S5BY86_9BACL</name>
<dbReference type="InterPro" id="IPR046047">
    <property type="entry name" value="DUF6005"/>
</dbReference>
<reference evidence="1 2" key="1">
    <citation type="submission" date="2019-07" db="EMBL/GenBank/DDBJ databases">
        <title>Genomic Encyclopedia of Type Strains, Phase III (KMG-III): the genomes of soil and plant-associated and newly described type strains.</title>
        <authorList>
            <person name="Whitman W."/>
        </authorList>
    </citation>
    <scope>NUCLEOTIDE SEQUENCE [LARGE SCALE GENOMIC DNA]</scope>
    <source>
        <strain evidence="1 2">BL24</strain>
    </source>
</reference>
<evidence type="ECO:0008006" key="3">
    <source>
        <dbReference type="Google" id="ProtNLM"/>
    </source>
</evidence>
<evidence type="ECO:0000313" key="1">
    <source>
        <dbReference type="EMBL" id="TYP70613.1"/>
    </source>
</evidence>
<dbReference type="Pfam" id="PF19468">
    <property type="entry name" value="DUF6005"/>
    <property type="match status" value="1"/>
</dbReference>